<keyword evidence="3" id="KW-1185">Reference proteome</keyword>
<sequence length="196" mass="21465">MASLSTALMATSAVFSNHLTYQPGMAPRSANRAVLEAGGMQVLPKEEVETLADDGAGGVPAPADGVRPRGGVHGGGGPDRFIWDLTIITEYVGDVDYLQNREHDDGDSMMALLSASAPFRSLVICPNRRSNVVRFINGIINRMPDGRKKQNLKCVRFDVASECRVLLLATRDISKGERLYYDYNGSEHEYPTHHFV</sequence>
<dbReference type="EMBL" id="CM029047">
    <property type="protein sequence ID" value="KAG2583058.1"/>
    <property type="molecule type" value="Genomic_DNA"/>
</dbReference>
<dbReference type="Proteomes" id="UP000823388">
    <property type="component" value="Chromosome 6K"/>
</dbReference>
<dbReference type="InterPro" id="IPR046341">
    <property type="entry name" value="SET_dom_sf"/>
</dbReference>
<dbReference type="PROSITE" id="PS50280">
    <property type="entry name" value="SET"/>
    <property type="match status" value="1"/>
</dbReference>
<evidence type="ECO:0000259" key="1">
    <source>
        <dbReference type="PROSITE" id="PS50280"/>
    </source>
</evidence>
<gene>
    <name evidence="2" type="ORF">PVAP13_6KG146300</name>
</gene>
<proteinExistence type="predicted"/>
<reference evidence="2" key="1">
    <citation type="submission" date="2020-05" db="EMBL/GenBank/DDBJ databases">
        <title>WGS assembly of Panicum virgatum.</title>
        <authorList>
            <person name="Lovell J.T."/>
            <person name="Jenkins J."/>
            <person name="Shu S."/>
            <person name="Juenger T.E."/>
            <person name="Schmutz J."/>
        </authorList>
    </citation>
    <scope>NUCLEOTIDE SEQUENCE</scope>
    <source>
        <strain evidence="2">AP13</strain>
    </source>
</reference>
<feature type="domain" description="SET" evidence="1">
    <location>
        <begin position="46"/>
        <end position="184"/>
    </location>
</feature>
<dbReference type="Pfam" id="PF00856">
    <property type="entry name" value="SET"/>
    <property type="match status" value="1"/>
</dbReference>
<dbReference type="SUPFAM" id="SSF82199">
    <property type="entry name" value="SET domain"/>
    <property type="match status" value="1"/>
</dbReference>
<dbReference type="InterPro" id="IPR001214">
    <property type="entry name" value="SET_dom"/>
</dbReference>
<dbReference type="PANTHER" id="PTHR48442:SF1">
    <property type="entry name" value="SET DOMAIN-CONTAINING PROTEIN"/>
    <property type="match status" value="1"/>
</dbReference>
<comment type="caution">
    <text evidence="2">The sequence shown here is derived from an EMBL/GenBank/DDBJ whole genome shotgun (WGS) entry which is preliminary data.</text>
</comment>
<dbReference type="PANTHER" id="PTHR48442">
    <property type="entry name" value="SET DOMAIN-CONTAINING PROTEIN"/>
    <property type="match status" value="1"/>
</dbReference>
<evidence type="ECO:0000313" key="3">
    <source>
        <dbReference type="Proteomes" id="UP000823388"/>
    </source>
</evidence>
<evidence type="ECO:0000313" key="2">
    <source>
        <dbReference type="EMBL" id="KAG2583058.1"/>
    </source>
</evidence>
<protein>
    <recommendedName>
        <fullName evidence="1">SET domain-containing protein</fullName>
    </recommendedName>
</protein>
<dbReference type="AlphaFoldDB" id="A0A8T0RD62"/>
<dbReference type="InterPro" id="IPR053114">
    <property type="entry name" value="ATXR5/ATXR6"/>
</dbReference>
<organism evidence="2 3">
    <name type="scientific">Panicum virgatum</name>
    <name type="common">Blackwell switchgrass</name>
    <dbReference type="NCBI Taxonomy" id="38727"/>
    <lineage>
        <taxon>Eukaryota</taxon>
        <taxon>Viridiplantae</taxon>
        <taxon>Streptophyta</taxon>
        <taxon>Embryophyta</taxon>
        <taxon>Tracheophyta</taxon>
        <taxon>Spermatophyta</taxon>
        <taxon>Magnoliopsida</taxon>
        <taxon>Liliopsida</taxon>
        <taxon>Poales</taxon>
        <taxon>Poaceae</taxon>
        <taxon>PACMAD clade</taxon>
        <taxon>Panicoideae</taxon>
        <taxon>Panicodae</taxon>
        <taxon>Paniceae</taxon>
        <taxon>Panicinae</taxon>
        <taxon>Panicum</taxon>
        <taxon>Panicum sect. Hiantes</taxon>
    </lineage>
</organism>
<name>A0A8T0RD62_PANVG</name>
<accession>A0A8T0RD62</accession>
<dbReference type="Gene3D" id="2.170.270.10">
    <property type="entry name" value="SET domain"/>
    <property type="match status" value="2"/>
</dbReference>